<protein>
    <submittedName>
        <fullName evidence="1">Uncharacterized protein</fullName>
    </submittedName>
</protein>
<name>A0AAJ0HSE7_9PEZI</name>
<comment type="caution">
    <text evidence="1">The sequence shown here is derived from an EMBL/GenBank/DDBJ whole genome shotgun (WGS) entry which is preliminary data.</text>
</comment>
<accession>A0AAJ0HSE7</accession>
<evidence type="ECO:0000313" key="2">
    <source>
        <dbReference type="Proteomes" id="UP001275084"/>
    </source>
</evidence>
<reference evidence="1" key="2">
    <citation type="submission" date="2023-06" db="EMBL/GenBank/DDBJ databases">
        <authorList>
            <consortium name="Lawrence Berkeley National Laboratory"/>
            <person name="Haridas S."/>
            <person name="Hensen N."/>
            <person name="Bonometti L."/>
            <person name="Westerberg I."/>
            <person name="Brannstrom I.O."/>
            <person name="Guillou S."/>
            <person name="Cros-Aarteil S."/>
            <person name="Calhoun S."/>
            <person name="Kuo A."/>
            <person name="Mondo S."/>
            <person name="Pangilinan J."/>
            <person name="Riley R."/>
            <person name="Labutti K."/>
            <person name="Andreopoulos B."/>
            <person name="Lipzen A."/>
            <person name="Chen C."/>
            <person name="Yanf M."/>
            <person name="Daum C."/>
            <person name="Ng V."/>
            <person name="Clum A."/>
            <person name="Steindorff A."/>
            <person name="Ohm R."/>
            <person name="Martin F."/>
            <person name="Silar P."/>
            <person name="Natvig D."/>
            <person name="Lalanne C."/>
            <person name="Gautier V."/>
            <person name="Ament-Velasquez S.L."/>
            <person name="Kruys A."/>
            <person name="Hutchinson M.I."/>
            <person name="Powell A.J."/>
            <person name="Barry K."/>
            <person name="Miller A.N."/>
            <person name="Grigoriev I.V."/>
            <person name="Debuchy R."/>
            <person name="Gladieux P."/>
            <person name="Thoren M.H."/>
            <person name="Johannesson H."/>
        </authorList>
    </citation>
    <scope>NUCLEOTIDE SEQUENCE</scope>
    <source>
        <strain evidence="1">CBS 955.72</strain>
    </source>
</reference>
<gene>
    <name evidence="1" type="ORF">B0T25DRAFT_535982</name>
</gene>
<proteinExistence type="predicted"/>
<reference evidence="1" key="1">
    <citation type="journal article" date="2023" name="Mol. Phylogenet. Evol.">
        <title>Genome-scale phylogeny and comparative genomics of the fungal order Sordariales.</title>
        <authorList>
            <person name="Hensen N."/>
            <person name="Bonometti L."/>
            <person name="Westerberg I."/>
            <person name="Brannstrom I.O."/>
            <person name="Guillou S."/>
            <person name="Cros-Aarteil S."/>
            <person name="Calhoun S."/>
            <person name="Haridas S."/>
            <person name="Kuo A."/>
            <person name="Mondo S."/>
            <person name="Pangilinan J."/>
            <person name="Riley R."/>
            <person name="LaButti K."/>
            <person name="Andreopoulos B."/>
            <person name="Lipzen A."/>
            <person name="Chen C."/>
            <person name="Yan M."/>
            <person name="Daum C."/>
            <person name="Ng V."/>
            <person name="Clum A."/>
            <person name="Steindorff A."/>
            <person name="Ohm R.A."/>
            <person name="Martin F."/>
            <person name="Silar P."/>
            <person name="Natvig D.O."/>
            <person name="Lalanne C."/>
            <person name="Gautier V."/>
            <person name="Ament-Velasquez S.L."/>
            <person name="Kruys A."/>
            <person name="Hutchinson M.I."/>
            <person name="Powell A.J."/>
            <person name="Barry K."/>
            <person name="Miller A.N."/>
            <person name="Grigoriev I.V."/>
            <person name="Debuchy R."/>
            <person name="Gladieux P."/>
            <person name="Hiltunen Thoren M."/>
            <person name="Johannesson H."/>
        </authorList>
    </citation>
    <scope>NUCLEOTIDE SEQUENCE</scope>
    <source>
        <strain evidence="1">CBS 955.72</strain>
    </source>
</reference>
<organism evidence="1 2">
    <name type="scientific">Lasiosphaeria hispida</name>
    <dbReference type="NCBI Taxonomy" id="260671"/>
    <lineage>
        <taxon>Eukaryota</taxon>
        <taxon>Fungi</taxon>
        <taxon>Dikarya</taxon>
        <taxon>Ascomycota</taxon>
        <taxon>Pezizomycotina</taxon>
        <taxon>Sordariomycetes</taxon>
        <taxon>Sordariomycetidae</taxon>
        <taxon>Sordariales</taxon>
        <taxon>Lasiosphaeriaceae</taxon>
        <taxon>Lasiosphaeria</taxon>
    </lineage>
</organism>
<keyword evidence="2" id="KW-1185">Reference proteome</keyword>
<dbReference type="Proteomes" id="UP001275084">
    <property type="component" value="Unassembled WGS sequence"/>
</dbReference>
<dbReference type="AlphaFoldDB" id="A0AAJ0HSE7"/>
<evidence type="ECO:0000313" key="1">
    <source>
        <dbReference type="EMBL" id="KAK3360596.1"/>
    </source>
</evidence>
<sequence length="197" mass="22040">MDLLATSLLHARCILVFGSTPPRPTAASLIKHSSKTPLHHPARLFNSEFTALCSSCILDGTRPWYTEANISSAPNTTGRAYTLFPLSNGTDISVHKACLYMMKGQFRYALGRFMWRTLFHTTGGHAGWSKDLRTPLICEPSWQLEPLYSRRHATFKTLSEVFDEIATALTNDFRSTGLGRATGIQMDRGRTRSSRRS</sequence>
<dbReference type="EMBL" id="JAUIQD010000002">
    <property type="protein sequence ID" value="KAK3360596.1"/>
    <property type="molecule type" value="Genomic_DNA"/>
</dbReference>